<dbReference type="Pfam" id="PF17170">
    <property type="entry name" value="DUF5128"/>
    <property type="match status" value="1"/>
</dbReference>
<dbReference type="AlphaFoldDB" id="A0A1T5HMT0"/>
<gene>
    <name evidence="1" type="ORF">SAMN03080601_02480</name>
</gene>
<protein>
    <recommendedName>
        <fullName evidence="3">6-bladed beta-propeller protein</fullName>
    </recommendedName>
</protein>
<accession>A0A1T5HMT0</accession>
<dbReference type="EMBL" id="FUYV01000015">
    <property type="protein sequence ID" value="SKC21957.1"/>
    <property type="molecule type" value="Genomic_DNA"/>
</dbReference>
<proteinExistence type="predicted"/>
<organism evidence="1 2">
    <name type="scientific">Alkalitalea saponilacus</name>
    <dbReference type="NCBI Taxonomy" id="889453"/>
    <lineage>
        <taxon>Bacteria</taxon>
        <taxon>Pseudomonadati</taxon>
        <taxon>Bacteroidota</taxon>
        <taxon>Bacteroidia</taxon>
        <taxon>Marinilabiliales</taxon>
        <taxon>Marinilabiliaceae</taxon>
        <taxon>Alkalitalea</taxon>
    </lineage>
</organism>
<dbReference type="Proteomes" id="UP000191055">
    <property type="component" value="Unassembled WGS sequence"/>
</dbReference>
<reference evidence="1 2" key="1">
    <citation type="submission" date="2017-02" db="EMBL/GenBank/DDBJ databases">
        <authorList>
            <person name="Peterson S.W."/>
        </authorList>
    </citation>
    <scope>NUCLEOTIDE SEQUENCE [LARGE SCALE GENOMIC DNA]</scope>
    <source>
        <strain evidence="1 2">DSM 24412</strain>
    </source>
</reference>
<dbReference type="KEGG" id="asx:CDL62_09635"/>
<evidence type="ECO:0008006" key="3">
    <source>
        <dbReference type="Google" id="ProtNLM"/>
    </source>
</evidence>
<dbReference type="STRING" id="889453.SAMN03080601_02480"/>
<evidence type="ECO:0000313" key="1">
    <source>
        <dbReference type="EMBL" id="SKC21957.1"/>
    </source>
</evidence>
<dbReference type="Gene3D" id="2.120.10.30">
    <property type="entry name" value="TolB, C-terminal domain"/>
    <property type="match status" value="1"/>
</dbReference>
<dbReference type="OrthoDB" id="1097750at2"/>
<dbReference type="InterPro" id="IPR011042">
    <property type="entry name" value="6-blade_b-propeller_TolB-like"/>
</dbReference>
<name>A0A1T5HMT0_9BACT</name>
<sequence length="390" mass="45195">MKSFSLYTLLIFLIFHMGCNNLGNNKNTPKSKFSSSFNENNIVQLDADRIFNITKVLPLETCSNSIINNISQIYFGDDVIYIFDESQQKILCFDIHSGSFVRQIGNQGKGPNDYIYLTCIFFDVHEQLLYAHDLAQHKMFVFEENGNLLETIKTEYGFKSFCKIDSSFWVWSCYEQNNTEGKYNLLELCDKLTDLISKHFPTNNFFDRRDPMYCFSTNDDKIYFVHGYNPQLYQIADGKVLPLYTIENLLRSTSYQELSRITNINEYNSKRFLNSNNYHISSANYTVSNSRIYFTIGLMSSGLSRNVGHAYDYLQDESLYYESISHKNLLLSMIPIAVHKNMVVLTMHPGLMHDQYFPITNLAYNINLSSESNPCLIFAEEKGSLDIINK</sequence>
<dbReference type="SUPFAM" id="SSF63825">
    <property type="entry name" value="YWTD domain"/>
    <property type="match status" value="1"/>
</dbReference>
<evidence type="ECO:0000313" key="2">
    <source>
        <dbReference type="Proteomes" id="UP000191055"/>
    </source>
</evidence>
<dbReference type="RefSeq" id="WP_079558191.1">
    <property type="nucleotide sequence ID" value="NZ_CP021904.1"/>
</dbReference>
<keyword evidence="2" id="KW-1185">Reference proteome</keyword>